<dbReference type="GO" id="GO:0005525">
    <property type="term" value="F:GTP binding"/>
    <property type="evidence" value="ECO:0007669"/>
    <property type="project" value="UniProtKB-KW"/>
</dbReference>
<evidence type="ECO:0000259" key="9">
    <source>
        <dbReference type="Pfam" id="PF22640"/>
    </source>
</evidence>
<keyword evidence="4 10" id="KW-0548">Nucleotidyltransferase</keyword>
<dbReference type="PANTHER" id="PTHR46390:SF1">
    <property type="entry name" value="MANNOSE-1-PHOSPHATE GUANYLYLTRANSFERASE"/>
    <property type="match status" value="1"/>
</dbReference>
<dbReference type="GO" id="GO:0004475">
    <property type="term" value="F:mannose-1-phosphate guanylyltransferase (GTP) activity"/>
    <property type="evidence" value="ECO:0007669"/>
    <property type="project" value="UniProtKB-EC"/>
</dbReference>
<gene>
    <name evidence="10" type="primary">manC2</name>
    <name evidence="10" type="ORF">HMPREF0663_11931</name>
</gene>
<reference evidence="10" key="1">
    <citation type="submission" date="2011-01" db="EMBL/GenBank/DDBJ databases">
        <authorList>
            <person name="Muzny D."/>
            <person name="Qin X."/>
            <person name="Buhay C."/>
            <person name="Dugan-Rocha S."/>
            <person name="Ding Y."/>
            <person name="Chen G."/>
            <person name="Hawes A."/>
            <person name="Holder M."/>
            <person name="Jhangiani S."/>
            <person name="Johnson A."/>
            <person name="Khan Z."/>
            <person name="Li Z."/>
            <person name="Liu W."/>
            <person name="Liu X."/>
            <person name="Perez L."/>
            <person name="Shen H."/>
            <person name="Wang Q."/>
            <person name="Watt J."/>
            <person name="Xi L."/>
            <person name="Xin Y."/>
            <person name="Zhou J."/>
            <person name="Deng J."/>
            <person name="Jiang H."/>
            <person name="Liu Y."/>
            <person name="Qu J."/>
            <person name="Song X.-Z."/>
            <person name="Zhang L."/>
            <person name="Villasana D."/>
            <person name="Johnson A."/>
            <person name="Liu J."/>
            <person name="Liyanage D."/>
            <person name="Lorensuhewa L."/>
            <person name="Robinson T."/>
            <person name="Song A."/>
            <person name="Song B.-B."/>
            <person name="Dinh H."/>
            <person name="Thornton R."/>
            <person name="Coyle M."/>
            <person name="Francisco L."/>
            <person name="Jackson L."/>
            <person name="Javaid M."/>
            <person name="Korchina V."/>
            <person name="Kovar C."/>
            <person name="Mata R."/>
            <person name="Mathew T."/>
            <person name="Ngo R."/>
            <person name="Nguyen L."/>
            <person name="Nguyen N."/>
            <person name="Okwuonu G."/>
            <person name="Ongeri F."/>
            <person name="Pham C."/>
            <person name="Simmons D."/>
            <person name="Wilczek-Boney K."/>
            <person name="Hale W."/>
            <person name="Jakkamsetti A."/>
            <person name="Pham P."/>
            <person name="Ruth R."/>
            <person name="San Lucas F."/>
            <person name="Warren J."/>
            <person name="Zhang J."/>
            <person name="Zhao Z."/>
            <person name="Zhou C."/>
            <person name="Zhu D."/>
            <person name="Lee S."/>
            <person name="Bess C."/>
            <person name="Blankenburg K."/>
            <person name="Forbes L."/>
            <person name="Fu Q."/>
            <person name="Gubbala S."/>
            <person name="Hirani K."/>
            <person name="Jayaseelan J.C."/>
            <person name="Lara F."/>
            <person name="Munidasa M."/>
            <person name="Palculict T."/>
            <person name="Patil S."/>
            <person name="Pu L.-L."/>
            <person name="Saada N."/>
            <person name="Tang L."/>
            <person name="Weissenberger G."/>
            <person name="Zhu Y."/>
            <person name="Hemphill L."/>
            <person name="Shang Y."/>
            <person name="Youmans B."/>
            <person name="Ayvaz T."/>
            <person name="Ross M."/>
            <person name="Santibanez J."/>
            <person name="Aqrawi P."/>
            <person name="Gross S."/>
            <person name="Joshi V."/>
            <person name="Fowler G."/>
            <person name="Nazareth L."/>
            <person name="Reid J."/>
            <person name="Worley K."/>
            <person name="Petrosino J."/>
            <person name="Highlander S."/>
            <person name="Gibbs R."/>
        </authorList>
    </citation>
    <scope>NUCLEOTIDE SEQUENCE [LARGE SCALE GENOMIC DNA]</scope>
    <source>
        <strain evidence="10">ATCC 33269</strain>
    </source>
</reference>
<dbReference type="RefSeq" id="WP_004370121.1">
    <property type="nucleotide sequence ID" value="NZ_GL833119.1"/>
</dbReference>
<evidence type="ECO:0000256" key="7">
    <source>
        <dbReference type="ARBA" id="ARBA00047343"/>
    </source>
</evidence>
<evidence type="ECO:0000256" key="3">
    <source>
        <dbReference type="ARBA" id="ARBA00022679"/>
    </source>
</evidence>
<evidence type="ECO:0000313" key="11">
    <source>
        <dbReference type="Proteomes" id="UP000005580"/>
    </source>
</evidence>
<dbReference type="STRING" id="28134.SAMN05444288_1231"/>
<dbReference type="SUPFAM" id="SSF159283">
    <property type="entry name" value="Guanosine diphospho-D-mannose pyrophosphorylase/mannose-6-phosphate isomerase linker domain"/>
    <property type="match status" value="1"/>
</dbReference>
<keyword evidence="5" id="KW-0547">Nucleotide-binding</keyword>
<comment type="caution">
    <text evidence="10">The sequence shown here is derived from an EMBL/GenBank/DDBJ whole genome shotgun (WGS) entry which is preliminary data.</text>
</comment>
<evidence type="ECO:0000259" key="8">
    <source>
        <dbReference type="Pfam" id="PF00483"/>
    </source>
</evidence>
<dbReference type="EMBL" id="AEPE02000005">
    <property type="protein sequence ID" value="EFZ37018.1"/>
    <property type="molecule type" value="Genomic_DNA"/>
</dbReference>
<dbReference type="InterPro" id="IPR005835">
    <property type="entry name" value="NTP_transferase_dom"/>
</dbReference>
<dbReference type="PANTHER" id="PTHR46390">
    <property type="entry name" value="MANNOSE-1-PHOSPHATE GUANYLYLTRANSFERASE"/>
    <property type="match status" value="1"/>
</dbReference>
<dbReference type="Pfam" id="PF22640">
    <property type="entry name" value="ManC_GMP_beta-helix"/>
    <property type="match status" value="1"/>
</dbReference>
<dbReference type="InterPro" id="IPR049577">
    <property type="entry name" value="GMPP_N"/>
</dbReference>
<comment type="catalytic activity">
    <reaction evidence="7">
        <text>alpha-D-mannose 1-phosphate + GTP + H(+) = GDP-alpha-D-mannose + diphosphate</text>
        <dbReference type="Rhea" id="RHEA:15229"/>
        <dbReference type="ChEBI" id="CHEBI:15378"/>
        <dbReference type="ChEBI" id="CHEBI:33019"/>
        <dbReference type="ChEBI" id="CHEBI:37565"/>
        <dbReference type="ChEBI" id="CHEBI:57527"/>
        <dbReference type="ChEBI" id="CHEBI:58409"/>
        <dbReference type="EC" id="2.7.7.13"/>
    </reaction>
</comment>
<dbReference type="InterPro" id="IPR054566">
    <property type="entry name" value="ManC/GMP-like_b-helix"/>
</dbReference>
<protein>
    <recommendedName>
        <fullName evidence="2">mannose-1-phosphate guanylyltransferase</fullName>
        <ecNumber evidence="2">2.7.7.13</ecNumber>
    </recommendedName>
</protein>
<dbReference type="GO" id="GO:0016853">
    <property type="term" value="F:isomerase activity"/>
    <property type="evidence" value="ECO:0007669"/>
    <property type="project" value="UniProtKB-KW"/>
</dbReference>
<dbReference type="AlphaFoldDB" id="E7RRY0"/>
<dbReference type="CDD" id="cd02509">
    <property type="entry name" value="GDP-M1P_Guanylyltransferase"/>
    <property type="match status" value="1"/>
</dbReference>
<evidence type="ECO:0000256" key="2">
    <source>
        <dbReference type="ARBA" id="ARBA00012387"/>
    </source>
</evidence>
<evidence type="ECO:0000256" key="6">
    <source>
        <dbReference type="ARBA" id="ARBA00023134"/>
    </source>
</evidence>
<dbReference type="Pfam" id="PF00483">
    <property type="entry name" value="NTP_transferase"/>
    <property type="match status" value="1"/>
</dbReference>
<evidence type="ECO:0000256" key="1">
    <source>
        <dbReference type="ARBA" id="ARBA00006115"/>
    </source>
</evidence>
<dbReference type="InterPro" id="IPR051161">
    <property type="entry name" value="Mannose-6P_isomerase_type2"/>
</dbReference>
<dbReference type="FunFam" id="3.90.550.10:FF:000046">
    <property type="entry name" value="Mannose-1-phosphate guanylyltransferase (GDP)"/>
    <property type="match status" value="1"/>
</dbReference>
<dbReference type="eggNOG" id="COG0836">
    <property type="taxonomic scope" value="Bacteria"/>
</dbReference>
<dbReference type="GO" id="GO:0009298">
    <property type="term" value="P:GDP-mannose biosynthetic process"/>
    <property type="evidence" value="ECO:0007669"/>
    <property type="project" value="TreeGrafter"/>
</dbReference>
<dbReference type="InterPro" id="IPR029044">
    <property type="entry name" value="Nucleotide-diphossugar_trans"/>
</dbReference>
<dbReference type="EC" id="2.7.7.13" evidence="2"/>
<comment type="similarity">
    <text evidence="1">Belongs to the mannose-6-phosphate isomerase type 2 family.</text>
</comment>
<keyword evidence="11" id="KW-1185">Reference proteome</keyword>
<dbReference type="Proteomes" id="UP000005580">
    <property type="component" value="Unassembled WGS sequence"/>
</dbReference>
<feature type="domain" description="Nucleotidyl transferase" evidence="8">
    <location>
        <begin position="9"/>
        <end position="290"/>
    </location>
</feature>
<proteinExistence type="inferred from homology"/>
<feature type="domain" description="MannoseP isomerase/GMP-like beta-helix" evidence="9">
    <location>
        <begin position="302"/>
        <end position="350"/>
    </location>
</feature>
<evidence type="ECO:0000256" key="5">
    <source>
        <dbReference type="ARBA" id="ARBA00022741"/>
    </source>
</evidence>
<sequence>MAQNSNHLVIMAGGVGSRFWPMSTAERPKQFIDVLGVGRSLLQLTLDRFKGICNSNNVWVLTNRRYADLVKQQLPEIPQDHILLEPCRRNTAPCIAYVSWRIKMVDPHANIVVTPSDHIVTSPNEFQRVVVSCLKFTSETDAIVTLGMRPTRPETGYGYIQADLSTSSPRNREIFRVDSFREKPDAATAQSYIRQNNYFWNAGIFIWSVSTIVNAFRIYHPSISKVFEGLKDFYGTDREQEMIDLRYPECENISVDYAIMEKAEEIFVCPADFGWSDLGTWGSLLAQTKHDIYGNSCIGENILLFDSHNCIIHTTQEKKVVIQGLDNYIVAEKDDALLICKLSEEQKIKQYSGEE</sequence>
<name>E7RRY0_9BACT</name>
<keyword evidence="10" id="KW-0413">Isomerase</keyword>
<dbReference type="HOGENOM" id="CLU_035527_0_1_10"/>
<keyword evidence="6" id="KW-0342">GTP-binding</keyword>
<dbReference type="Gene3D" id="3.90.550.10">
    <property type="entry name" value="Spore Coat Polysaccharide Biosynthesis Protein SpsA, Chain A"/>
    <property type="match status" value="1"/>
</dbReference>
<evidence type="ECO:0000256" key="4">
    <source>
        <dbReference type="ARBA" id="ARBA00022695"/>
    </source>
</evidence>
<accession>E7RRY0</accession>
<dbReference type="SUPFAM" id="SSF53448">
    <property type="entry name" value="Nucleotide-diphospho-sugar transferases"/>
    <property type="match status" value="1"/>
</dbReference>
<keyword evidence="3 10" id="KW-0808">Transferase</keyword>
<organism evidence="10 11">
    <name type="scientific">Hoylesella oralis ATCC 33269</name>
    <dbReference type="NCBI Taxonomy" id="873533"/>
    <lineage>
        <taxon>Bacteria</taxon>
        <taxon>Pseudomonadati</taxon>
        <taxon>Bacteroidota</taxon>
        <taxon>Bacteroidia</taxon>
        <taxon>Bacteroidales</taxon>
        <taxon>Prevotellaceae</taxon>
        <taxon>Hoylesella</taxon>
    </lineage>
</organism>
<evidence type="ECO:0000313" key="10">
    <source>
        <dbReference type="EMBL" id="EFZ37018.1"/>
    </source>
</evidence>